<sequence>MVSSHIFLFNLNPGCCSLTVVMCLLHFWEAQSVKKKGKLMGVHMLLLNEKIWLLFLP</sequence>
<dbReference type="EMBL" id="LR031568">
    <property type="protein sequence ID" value="VDC63367.1"/>
    <property type="molecule type" value="Genomic_DNA"/>
</dbReference>
<name>A0A3P5Y7F0_BRACM</name>
<organism evidence="3">
    <name type="scientific">Brassica campestris</name>
    <name type="common">Field mustard</name>
    <dbReference type="NCBI Taxonomy" id="3711"/>
    <lineage>
        <taxon>Eukaryota</taxon>
        <taxon>Viridiplantae</taxon>
        <taxon>Streptophyta</taxon>
        <taxon>Embryophyta</taxon>
        <taxon>Tracheophyta</taxon>
        <taxon>Spermatophyta</taxon>
        <taxon>Magnoliopsida</taxon>
        <taxon>eudicotyledons</taxon>
        <taxon>Gunneridae</taxon>
        <taxon>Pentapetalae</taxon>
        <taxon>rosids</taxon>
        <taxon>malvids</taxon>
        <taxon>Brassicales</taxon>
        <taxon>Brassicaceae</taxon>
        <taxon>Brassiceae</taxon>
        <taxon>Brassica</taxon>
    </lineage>
</organism>
<dbReference type="Proteomes" id="UP000694005">
    <property type="component" value="Chromosome A09"/>
</dbReference>
<reference evidence="3" key="1">
    <citation type="submission" date="2018-11" db="EMBL/GenBank/DDBJ databases">
        <authorList>
            <consortium name="Genoscope - CEA"/>
            <person name="William W."/>
        </authorList>
    </citation>
    <scope>NUCLEOTIDE SEQUENCE</scope>
</reference>
<keyword evidence="1" id="KW-1133">Transmembrane helix</keyword>
<dbReference type="EMBL" id="LS974625">
    <property type="protein sequence ID" value="CAG7866366.1"/>
    <property type="molecule type" value="Genomic_DNA"/>
</dbReference>
<gene>
    <name evidence="3" type="ORF">BRAA09T40978Z</name>
    <name evidence="2" type="ORF">BRAPAZ1V2_A09P68330.2</name>
</gene>
<accession>A0A3P5Y7F0</accession>
<proteinExistence type="predicted"/>
<evidence type="ECO:0000256" key="1">
    <source>
        <dbReference type="SAM" id="Phobius"/>
    </source>
</evidence>
<protein>
    <submittedName>
        <fullName evidence="2">Uncharacterized protein</fullName>
    </submittedName>
</protein>
<feature type="transmembrane region" description="Helical" evidence="1">
    <location>
        <begin position="6"/>
        <end position="28"/>
    </location>
</feature>
<evidence type="ECO:0000313" key="2">
    <source>
        <dbReference type="EMBL" id="CAG7866366.1"/>
    </source>
</evidence>
<keyword evidence="1" id="KW-0812">Transmembrane</keyword>
<evidence type="ECO:0000313" key="3">
    <source>
        <dbReference type="EMBL" id="VDC63367.1"/>
    </source>
</evidence>
<keyword evidence="1" id="KW-0472">Membrane</keyword>
<dbReference type="AlphaFoldDB" id="A0A3P5Y7F0"/>
<dbReference type="Gramene" id="A09p68330.2_BraZ1">
    <property type="protein sequence ID" value="A09p68330.2_BraZ1.CDS.1"/>
    <property type="gene ID" value="A09g68330.2_BraZ1"/>
</dbReference>